<comment type="caution">
    <text evidence="2">The sequence shown here is derived from an EMBL/GenBank/DDBJ whole genome shotgun (WGS) entry which is preliminary data.</text>
</comment>
<feature type="region of interest" description="Disordered" evidence="1">
    <location>
        <begin position="1"/>
        <end position="56"/>
    </location>
</feature>
<evidence type="ECO:0000256" key="1">
    <source>
        <dbReference type="SAM" id="MobiDB-lite"/>
    </source>
</evidence>
<feature type="compositionally biased region" description="Low complexity" evidence="1">
    <location>
        <begin position="28"/>
        <end position="39"/>
    </location>
</feature>
<sequence length="725" mass="77158">MTAAAGAEPAPDGGAPGGGAAQQPPPGQSAQGQAPGADPLSDGGMEAEGAQEARAAQRELVAHTPGFFLGDETRFGGSLVGGAQHGVSGGQVRGDVYLGGRTEHHYHGPQGGTPETSGEIPRERIEELAAVFADGPAFAAALERLREERVLVLSGAHATGRNTAALMLLHRLGVPAVHALSPETPPAALSGTLTQPGGYVLRDLPLSRNRPLRDTHLFAARDQLVKADGYLVVTVENSPHLPGVTPCPWTAPPAEDVVRALLARRRPADAEALLALAPVTGFLADADRRPAEAAAFAEALAAYDGSPHALARLADFGQAAVEKQCRDWLGDPETGLRDKAFLISLAVFDQAPYVLAAELADKLFVHFERLQHPDTPPTIPVFGPTAKDRLVLARAEGEIRQEQTDWGPVPQFMAAFCDERTPQVLLTEVWTSHPSARPALVEWLRQLARDGRPLVRTRAAAAAALLGAADLPSTMALLVDGWATARAVGPRVTAANTLTLAQVLGGPVVLRLLTQWCNDGQWGRRWTAIRAFGLLAPLRPDLAGPALDALASRARVAASSQAEQNNLTESAALLLSAGQRRGEVLAEFVRLLYRDTPAVRDLALAAFARACDNDEDGSLVGWYAETGMYQEDTARDMATLWRTALGDRTHTRAALTALRTWIHVAARRTDAQRALELLLPALIVTAEDRKRLDHELRTMRAEDGSPRPPLAQRLLAVVHPAAASH</sequence>
<evidence type="ECO:0000313" key="3">
    <source>
        <dbReference type="Proteomes" id="UP000655443"/>
    </source>
</evidence>
<dbReference type="InterPro" id="IPR016024">
    <property type="entry name" value="ARM-type_fold"/>
</dbReference>
<dbReference type="SUPFAM" id="SSF48371">
    <property type="entry name" value="ARM repeat"/>
    <property type="match status" value="1"/>
</dbReference>
<feature type="compositionally biased region" description="Low complexity" evidence="1">
    <location>
        <begin position="1"/>
        <end position="13"/>
    </location>
</feature>
<reference evidence="2" key="2">
    <citation type="submission" date="2020-09" db="EMBL/GenBank/DDBJ databases">
        <authorList>
            <person name="Sun Q."/>
            <person name="Ohkuma M."/>
        </authorList>
    </citation>
    <scope>NUCLEOTIDE SEQUENCE</scope>
    <source>
        <strain evidence="2">JCM 4714</strain>
    </source>
</reference>
<protein>
    <submittedName>
        <fullName evidence="2">Uncharacterized protein</fullName>
    </submittedName>
</protein>
<name>A0A918YQ55_9ACTN</name>
<dbReference type="RefSeq" id="WP_189958124.1">
    <property type="nucleotide sequence ID" value="NZ_BMVG01000033.1"/>
</dbReference>
<reference evidence="2" key="1">
    <citation type="journal article" date="2014" name="Int. J. Syst. Evol. Microbiol.">
        <title>Complete genome sequence of Corynebacterium casei LMG S-19264T (=DSM 44701T), isolated from a smear-ripened cheese.</title>
        <authorList>
            <consortium name="US DOE Joint Genome Institute (JGI-PGF)"/>
            <person name="Walter F."/>
            <person name="Albersmeier A."/>
            <person name="Kalinowski J."/>
            <person name="Ruckert C."/>
        </authorList>
    </citation>
    <scope>NUCLEOTIDE SEQUENCE</scope>
    <source>
        <strain evidence="2">JCM 4714</strain>
    </source>
</reference>
<accession>A0A918YQ55</accession>
<dbReference type="EMBL" id="BMVG01000033">
    <property type="protein sequence ID" value="GHE12383.1"/>
    <property type="molecule type" value="Genomic_DNA"/>
</dbReference>
<organism evidence="2 3">
    <name type="scientific">Streptomyces alanosinicus</name>
    <dbReference type="NCBI Taxonomy" id="68171"/>
    <lineage>
        <taxon>Bacteria</taxon>
        <taxon>Bacillati</taxon>
        <taxon>Actinomycetota</taxon>
        <taxon>Actinomycetes</taxon>
        <taxon>Kitasatosporales</taxon>
        <taxon>Streptomycetaceae</taxon>
        <taxon>Streptomyces</taxon>
    </lineage>
</organism>
<proteinExistence type="predicted"/>
<dbReference type="AlphaFoldDB" id="A0A918YQ55"/>
<keyword evidence="3" id="KW-1185">Reference proteome</keyword>
<evidence type="ECO:0000313" key="2">
    <source>
        <dbReference type="EMBL" id="GHE12383.1"/>
    </source>
</evidence>
<dbReference type="Proteomes" id="UP000655443">
    <property type="component" value="Unassembled WGS sequence"/>
</dbReference>
<gene>
    <name evidence="2" type="ORF">GCM10010339_75500</name>
</gene>